<feature type="domain" description="Glycosyltransferase 2-like" evidence="3">
    <location>
        <begin position="135"/>
        <end position="275"/>
    </location>
</feature>
<keyword evidence="5" id="KW-1185">Reference proteome</keyword>
<keyword evidence="1" id="KW-0472">Membrane</keyword>
<dbReference type="InterPro" id="IPR050834">
    <property type="entry name" value="Glycosyltransf_2"/>
</dbReference>
<dbReference type="CDD" id="cd00761">
    <property type="entry name" value="Glyco_tranf_GTA_type"/>
    <property type="match status" value="1"/>
</dbReference>
<protein>
    <submittedName>
        <fullName evidence="4">Glycosyltransferase, catalytic subunit of cellulose synthase and poly-beta-1,6-N-acetylglucosamine synthase</fullName>
    </submittedName>
</protein>
<evidence type="ECO:0000259" key="2">
    <source>
        <dbReference type="Pfam" id="PF00535"/>
    </source>
</evidence>
<keyword evidence="1" id="KW-0812">Transmembrane</keyword>
<dbReference type="GO" id="GO:0016740">
    <property type="term" value="F:transferase activity"/>
    <property type="evidence" value="ECO:0007669"/>
    <property type="project" value="UniProtKB-KW"/>
</dbReference>
<dbReference type="InterPro" id="IPR001173">
    <property type="entry name" value="Glyco_trans_2-like"/>
</dbReference>
<dbReference type="InterPro" id="IPR029044">
    <property type="entry name" value="Nucleotide-diphossugar_trans"/>
</dbReference>
<proteinExistence type="predicted"/>
<dbReference type="PANTHER" id="PTHR43685:SF3">
    <property type="entry name" value="SLR2126 PROTEIN"/>
    <property type="match status" value="1"/>
</dbReference>
<dbReference type="SUPFAM" id="SSF53448">
    <property type="entry name" value="Nucleotide-diphospho-sugar transferases"/>
    <property type="match status" value="1"/>
</dbReference>
<feature type="transmembrane region" description="Helical" evidence="1">
    <location>
        <begin position="291"/>
        <end position="311"/>
    </location>
</feature>
<accession>A0A239KGT5</accession>
<evidence type="ECO:0000259" key="3">
    <source>
        <dbReference type="Pfam" id="PF13632"/>
    </source>
</evidence>
<dbReference type="AlphaFoldDB" id="A0A239KGT5"/>
<evidence type="ECO:0000256" key="1">
    <source>
        <dbReference type="SAM" id="Phobius"/>
    </source>
</evidence>
<dbReference type="Gene3D" id="3.90.550.10">
    <property type="entry name" value="Spore Coat Polysaccharide Biosynthesis Protein SpsA, Chain A"/>
    <property type="match status" value="1"/>
</dbReference>
<dbReference type="Proteomes" id="UP000198432">
    <property type="component" value="Unassembled WGS sequence"/>
</dbReference>
<feature type="domain" description="Glycosyltransferase 2-like" evidence="2">
    <location>
        <begin position="4"/>
        <end position="122"/>
    </location>
</feature>
<feature type="transmembrane region" description="Helical" evidence="1">
    <location>
        <begin position="240"/>
        <end position="271"/>
    </location>
</feature>
<keyword evidence="4" id="KW-0808">Transferase</keyword>
<dbReference type="OrthoDB" id="9801954at2"/>
<dbReference type="Pfam" id="PF13632">
    <property type="entry name" value="Glyco_trans_2_3"/>
    <property type="match status" value="1"/>
</dbReference>
<dbReference type="RefSeq" id="WP_089321329.1">
    <property type="nucleotide sequence ID" value="NZ_FZOQ01000028.1"/>
</dbReference>
<gene>
    <name evidence="4" type="ORF">SAMN06296052_12837</name>
</gene>
<keyword evidence="1" id="KW-1133">Transmembrane helix</keyword>
<sequence>MKVSVVIPTCKRRHLLERCVKALMRQKFAATAYEVIVADNAGEAGLEGFISSLATQTDVQLRYVWAASKRGPAHARNIGWQAAKGEIIAFTDDDCIPDEHWLAEAVKLFEDREGIAVVTGRTQVPLPPFPTDYELNASYLATAEFITANCFCRRHCLEVTGGFDERFVAAWREDADLHFKLLKHRFTIVRAQEAVVVHPVRPGHFGISVRQQRKIMFDALLFKNHPELFCPKPRACVRRYYYTLGAFLLATLLTSVGYGGAATAFFCLSLFWTAMFCYERLKATSRSPLHIFEMVVTSILIPPTAIFWRIYGGIKFGVFFY</sequence>
<name>A0A239KGT5_9BACT</name>
<reference evidence="5" key="1">
    <citation type="submission" date="2017-06" db="EMBL/GenBank/DDBJ databases">
        <authorList>
            <person name="Varghese N."/>
            <person name="Submissions S."/>
        </authorList>
    </citation>
    <scope>NUCLEOTIDE SEQUENCE [LARGE SCALE GENOMIC DNA]</scope>
    <source>
        <strain evidence="5">NKM1</strain>
    </source>
</reference>
<dbReference type="Pfam" id="PF00535">
    <property type="entry name" value="Glycos_transf_2"/>
    <property type="match status" value="1"/>
</dbReference>
<evidence type="ECO:0000313" key="4">
    <source>
        <dbReference type="EMBL" id="SNT16908.1"/>
    </source>
</evidence>
<dbReference type="PANTHER" id="PTHR43685">
    <property type="entry name" value="GLYCOSYLTRANSFERASE"/>
    <property type="match status" value="1"/>
</dbReference>
<dbReference type="EMBL" id="FZOQ01000028">
    <property type="protein sequence ID" value="SNT16908.1"/>
    <property type="molecule type" value="Genomic_DNA"/>
</dbReference>
<organism evidence="4 5">
    <name type="scientific">Pontibacter ummariensis</name>
    <dbReference type="NCBI Taxonomy" id="1610492"/>
    <lineage>
        <taxon>Bacteria</taxon>
        <taxon>Pseudomonadati</taxon>
        <taxon>Bacteroidota</taxon>
        <taxon>Cytophagia</taxon>
        <taxon>Cytophagales</taxon>
        <taxon>Hymenobacteraceae</taxon>
        <taxon>Pontibacter</taxon>
    </lineage>
</organism>
<evidence type="ECO:0000313" key="5">
    <source>
        <dbReference type="Proteomes" id="UP000198432"/>
    </source>
</evidence>